<dbReference type="InterPro" id="IPR027417">
    <property type="entry name" value="P-loop_NTPase"/>
</dbReference>
<gene>
    <name evidence="1" type="ORF">SAC06_00815</name>
</gene>
<dbReference type="RefSeq" id="WP_350258332.1">
    <property type="nucleotide sequence ID" value="NZ_CP138335.1"/>
</dbReference>
<name>A0AAU7V799_9ACTO</name>
<reference evidence="1" key="1">
    <citation type="submission" date="2023-11" db="EMBL/GenBank/DDBJ databases">
        <title>Scrofimicrobium hongkongense sp. nov., isolated from a patient with peritonitis.</title>
        <authorList>
            <person name="Lao H.Y."/>
            <person name="Wong A.Y.P."/>
            <person name="Ng T.L."/>
            <person name="Wong R.Y.L."/>
            <person name="Yau M.C.Y."/>
            <person name="Lam J.Y.W."/>
            <person name="Siu G.K.H."/>
        </authorList>
    </citation>
    <scope>NUCLEOTIDE SEQUENCE</scope>
    <source>
        <strain evidence="1">R131</strain>
    </source>
</reference>
<proteinExistence type="predicted"/>
<evidence type="ECO:0000313" key="1">
    <source>
        <dbReference type="EMBL" id="XBW08133.1"/>
    </source>
</evidence>
<dbReference type="Gene3D" id="3.30.420.240">
    <property type="match status" value="1"/>
</dbReference>
<dbReference type="Gene3D" id="3.40.50.300">
    <property type="entry name" value="P-loop containing nucleotide triphosphate hydrolases"/>
    <property type="match status" value="1"/>
</dbReference>
<organism evidence="1">
    <name type="scientific">Scrofimicrobium appendicitidis</name>
    <dbReference type="NCBI Taxonomy" id="3079930"/>
    <lineage>
        <taxon>Bacteria</taxon>
        <taxon>Bacillati</taxon>
        <taxon>Actinomycetota</taxon>
        <taxon>Actinomycetes</taxon>
        <taxon>Actinomycetales</taxon>
        <taxon>Actinomycetaceae</taxon>
        <taxon>Scrofimicrobium</taxon>
    </lineage>
</organism>
<evidence type="ECO:0008006" key="2">
    <source>
        <dbReference type="Google" id="ProtNLM"/>
    </source>
</evidence>
<dbReference type="AlphaFoldDB" id="A0AAU7V799"/>
<sequence length="407" mass="44008">MSKSHTAALLTAWWVTTRPVGSALVVTTAPTQRQVSAILWEELRRMHARFGLPGEISLDATWRIDGQLVALGRKPADTDLVAFQGLHARHVLAILDEACGLPDQMWDVVEGVTTSATSRLLAIGNPTERGGRFEACFAPGSGWHPVHIPVTGTPAFTGEPVSDDLLAVLPSREWVDDARRNWGEDSAAYASRVLGDFPKQNVDALFTWDDIQAAQRREAVGAPLPVVIGCDVARYGDDQTVIAVRTGWAVRVIMAYRGESLTHTAGILTQLSKRFAGATVHVDDTGLGGGVTDMLRENGVPVHGIIAAGRASDPEVFANARAEGYWRTREALALGLISLDPDDDTLARQLADQRYLLDSRGRILIEPKDKIRARGGASPDRADAVSLTMVQPNSARFKGTGTYYKGM</sequence>
<dbReference type="EMBL" id="CP138335">
    <property type="protein sequence ID" value="XBW08133.1"/>
    <property type="molecule type" value="Genomic_DNA"/>
</dbReference>
<dbReference type="KEGG" id="sapp:SAC06_00815"/>
<protein>
    <recommendedName>
        <fullName evidence="2">Terminase</fullName>
    </recommendedName>
</protein>
<accession>A0AAU7V799</accession>